<dbReference type="Pfam" id="PF06114">
    <property type="entry name" value="Peptidase_M78"/>
    <property type="match status" value="1"/>
</dbReference>
<gene>
    <name evidence="3" type="ORF">QM480_03320</name>
</gene>
<dbReference type="InterPro" id="IPR010982">
    <property type="entry name" value="Lambda_DNA-bd_dom_sf"/>
</dbReference>
<dbReference type="CDD" id="cd00093">
    <property type="entry name" value="HTH_XRE"/>
    <property type="match status" value="1"/>
</dbReference>
<accession>A0ABT6YIB9</accession>
<dbReference type="InterPro" id="IPR001387">
    <property type="entry name" value="Cro/C1-type_HTH"/>
</dbReference>
<organism evidence="3 4">
    <name type="scientific">Flectobacillus longus</name>
    <dbReference type="NCBI Taxonomy" id="2984207"/>
    <lineage>
        <taxon>Bacteria</taxon>
        <taxon>Pseudomonadati</taxon>
        <taxon>Bacteroidota</taxon>
        <taxon>Cytophagia</taxon>
        <taxon>Cytophagales</taxon>
        <taxon>Flectobacillaceae</taxon>
        <taxon>Flectobacillus</taxon>
    </lineage>
</organism>
<dbReference type="RefSeq" id="WP_283368644.1">
    <property type="nucleotide sequence ID" value="NZ_JASHID010000002.1"/>
</dbReference>
<protein>
    <submittedName>
        <fullName evidence="3">XRE family transcriptional regulator</fullName>
    </submittedName>
</protein>
<name>A0ABT6YIB9_9BACT</name>
<dbReference type="Gene3D" id="1.10.260.40">
    <property type="entry name" value="lambda repressor-like DNA-binding domains"/>
    <property type="match status" value="1"/>
</dbReference>
<dbReference type="Pfam" id="PF01381">
    <property type="entry name" value="HTH_3"/>
    <property type="match status" value="1"/>
</dbReference>
<evidence type="ECO:0000313" key="3">
    <source>
        <dbReference type="EMBL" id="MDI9863340.1"/>
    </source>
</evidence>
<dbReference type="PROSITE" id="PS50943">
    <property type="entry name" value="HTH_CROC1"/>
    <property type="match status" value="1"/>
</dbReference>
<feature type="domain" description="HTH cro/C1-type" evidence="2">
    <location>
        <begin position="9"/>
        <end position="63"/>
    </location>
</feature>
<sequence>MKEIVSSKIKQARILQAMSLQDLADRIGVSKQMISKYEKGDSIPSSKMLIMLAKALEVKMDYFFLPSSVELGEINFRKKNSFSVKKINSLKEKIKIELSNYLEIENILQINNSFENPVKRRKVSATNDIEEIVSDLRIEWEIGFDPIHNIIQLLEDKEIKIIEINEPENNFDGLATIINGKYPVVVLNKSFSVERKRFTLLHELGHLLLELPECDVKFEENICNRFAAEFLFPQNLVIKEFGSKRESISFRELVEVQKKYGISIRAIIYRLKDANIFSENRLTEFYKKLNFNPALKKEIDQERFQSSEVSHRYEQLVYRALSQELISINKAASLLSVSVNEVLKSSIM</sequence>
<reference evidence="3 4" key="1">
    <citation type="submission" date="2023-05" db="EMBL/GenBank/DDBJ databases">
        <title>Novel species of genus Flectobacillus isolated from stream in China.</title>
        <authorList>
            <person name="Lu H."/>
        </authorList>
    </citation>
    <scope>NUCLEOTIDE SEQUENCE [LARGE SCALE GENOMIC DNA]</scope>
    <source>
        <strain evidence="3 4">DC10W</strain>
    </source>
</reference>
<dbReference type="PANTHER" id="PTHR43236:SF1">
    <property type="entry name" value="BLL7220 PROTEIN"/>
    <property type="match status" value="1"/>
</dbReference>
<comment type="similarity">
    <text evidence="1">Belongs to the short-chain fatty acyl-CoA assimilation regulator (ScfR) family.</text>
</comment>
<keyword evidence="4" id="KW-1185">Reference proteome</keyword>
<comment type="caution">
    <text evidence="3">The sequence shown here is derived from an EMBL/GenBank/DDBJ whole genome shotgun (WGS) entry which is preliminary data.</text>
</comment>
<evidence type="ECO:0000313" key="4">
    <source>
        <dbReference type="Proteomes" id="UP001236569"/>
    </source>
</evidence>
<dbReference type="PANTHER" id="PTHR43236">
    <property type="entry name" value="ANTITOXIN HIGA1"/>
    <property type="match status" value="1"/>
</dbReference>
<dbReference type="EMBL" id="JASHID010000002">
    <property type="protein sequence ID" value="MDI9863340.1"/>
    <property type="molecule type" value="Genomic_DNA"/>
</dbReference>
<dbReference type="InterPro" id="IPR052345">
    <property type="entry name" value="Rad_response_metalloprotease"/>
</dbReference>
<dbReference type="InterPro" id="IPR010359">
    <property type="entry name" value="IrrE_HExxH"/>
</dbReference>
<proteinExistence type="inferred from homology"/>
<dbReference type="SUPFAM" id="SSF47413">
    <property type="entry name" value="lambda repressor-like DNA-binding domains"/>
    <property type="match status" value="1"/>
</dbReference>
<dbReference type="SMART" id="SM00530">
    <property type="entry name" value="HTH_XRE"/>
    <property type="match status" value="1"/>
</dbReference>
<dbReference type="Proteomes" id="UP001236569">
    <property type="component" value="Unassembled WGS sequence"/>
</dbReference>
<evidence type="ECO:0000256" key="1">
    <source>
        <dbReference type="ARBA" id="ARBA00007227"/>
    </source>
</evidence>
<evidence type="ECO:0000259" key="2">
    <source>
        <dbReference type="PROSITE" id="PS50943"/>
    </source>
</evidence>
<dbReference type="Gene3D" id="1.10.10.2910">
    <property type="match status" value="1"/>
</dbReference>